<sequence>MVGWDDNASHSQVICPSEKSESIMCSNLPGVSSLFGGSNGHVSASVLIGPFKIICGTNDDDTTSIPCGAGTGIATGTGAGTGAAVVDGTGVAMVVLQSLMTQVTGADSSVIPDFITAYTSSYTSSSPAPSVIPDFTPSSAPLVEQHL</sequence>
<reference evidence="1 2" key="1">
    <citation type="submission" date="2016-09" db="EMBL/GenBank/DDBJ databases">
        <title>Extensive genetic diversity and differential bi-allelic expression allows diatom success in the polar Southern Ocean.</title>
        <authorList>
            <consortium name="DOE Joint Genome Institute"/>
            <person name="Mock T."/>
            <person name="Otillar R.P."/>
            <person name="Strauss J."/>
            <person name="Dupont C."/>
            <person name="Frickenhaus S."/>
            <person name="Maumus F."/>
            <person name="Mcmullan M."/>
            <person name="Sanges R."/>
            <person name="Schmutz J."/>
            <person name="Toseland A."/>
            <person name="Valas R."/>
            <person name="Veluchamy A."/>
            <person name="Ward B.J."/>
            <person name="Allen A."/>
            <person name="Barry K."/>
            <person name="Falciatore A."/>
            <person name="Ferrante M."/>
            <person name="Fortunato A.E."/>
            <person name="Gloeckner G."/>
            <person name="Gruber A."/>
            <person name="Hipkin R."/>
            <person name="Janech M."/>
            <person name="Kroth P."/>
            <person name="Leese F."/>
            <person name="Lindquist E."/>
            <person name="Lyon B.R."/>
            <person name="Martin J."/>
            <person name="Mayer C."/>
            <person name="Parker M."/>
            <person name="Quesneville H."/>
            <person name="Raymond J."/>
            <person name="Uhlig C."/>
            <person name="Valentin K.U."/>
            <person name="Worden A.Z."/>
            <person name="Armbrust E.V."/>
            <person name="Bowler C."/>
            <person name="Green B."/>
            <person name="Moulton V."/>
            <person name="Van Oosterhout C."/>
            <person name="Grigoriev I."/>
        </authorList>
    </citation>
    <scope>NUCLEOTIDE SEQUENCE [LARGE SCALE GENOMIC DNA]</scope>
    <source>
        <strain evidence="1 2">CCMP1102</strain>
    </source>
</reference>
<organism evidence="1 2">
    <name type="scientific">Fragilariopsis cylindrus CCMP1102</name>
    <dbReference type="NCBI Taxonomy" id="635003"/>
    <lineage>
        <taxon>Eukaryota</taxon>
        <taxon>Sar</taxon>
        <taxon>Stramenopiles</taxon>
        <taxon>Ochrophyta</taxon>
        <taxon>Bacillariophyta</taxon>
        <taxon>Bacillariophyceae</taxon>
        <taxon>Bacillariophycidae</taxon>
        <taxon>Bacillariales</taxon>
        <taxon>Bacillariaceae</taxon>
        <taxon>Fragilariopsis</taxon>
    </lineage>
</organism>
<dbReference type="Proteomes" id="UP000095751">
    <property type="component" value="Unassembled WGS sequence"/>
</dbReference>
<evidence type="ECO:0000313" key="2">
    <source>
        <dbReference type="Proteomes" id="UP000095751"/>
    </source>
</evidence>
<dbReference type="EMBL" id="KV784364">
    <property type="protein sequence ID" value="OEU12471.1"/>
    <property type="molecule type" value="Genomic_DNA"/>
</dbReference>
<dbReference type="AlphaFoldDB" id="A0A1E7F2S0"/>
<evidence type="ECO:0000313" key="1">
    <source>
        <dbReference type="EMBL" id="OEU12471.1"/>
    </source>
</evidence>
<protein>
    <submittedName>
        <fullName evidence="1">Uncharacterized protein</fullName>
    </submittedName>
</protein>
<dbReference type="InParanoid" id="A0A1E7F2S0"/>
<gene>
    <name evidence="1" type="ORF">FRACYDRAFT_243724</name>
</gene>
<proteinExistence type="predicted"/>
<keyword evidence="2" id="KW-1185">Reference proteome</keyword>
<dbReference type="KEGG" id="fcy:FRACYDRAFT_243724"/>
<name>A0A1E7F2S0_9STRA</name>
<accession>A0A1E7F2S0</accession>